<feature type="compositionally biased region" description="Basic and acidic residues" evidence="1">
    <location>
        <begin position="140"/>
        <end position="149"/>
    </location>
</feature>
<sequence length="169" mass="18460">MTNKVKERGEGMKALDILALLLLIIGGLNWLLVGLFEFDLVASIFGGQEELLSKVVYILVGLAALYCLKFFGMITDDGARHEARRDDVNDNSAIDSGMHRTVDDTPGARPNLENERNTRTDSVVNDGAVDDGPGAGPTLENERHTKTEGVVDDGSVDDTTRRKDETDRL</sequence>
<keyword evidence="2" id="KW-0472">Membrane</keyword>
<feature type="region of interest" description="Disordered" evidence="1">
    <location>
        <begin position="81"/>
        <end position="169"/>
    </location>
</feature>
<protein>
    <submittedName>
        <fullName evidence="3">DUF378 domain-containing protein</fullName>
    </submittedName>
</protein>
<dbReference type="Proteomes" id="UP001595637">
    <property type="component" value="Unassembled WGS sequence"/>
</dbReference>
<accession>A0ABV7N422</accession>
<dbReference type="RefSeq" id="WP_380652349.1">
    <property type="nucleotide sequence ID" value="NZ_JBHRVQ010000001.1"/>
</dbReference>
<evidence type="ECO:0000313" key="4">
    <source>
        <dbReference type="Proteomes" id="UP001595637"/>
    </source>
</evidence>
<comment type="caution">
    <text evidence="3">The sequence shown here is derived from an EMBL/GenBank/DDBJ whole genome shotgun (WGS) entry which is preliminary data.</text>
</comment>
<proteinExistence type="predicted"/>
<dbReference type="PANTHER" id="PTHR37304">
    <property type="entry name" value="MEMBRANE PROTEIN-RELATED"/>
    <property type="match status" value="1"/>
</dbReference>
<dbReference type="EMBL" id="JBHRVQ010000001">
    <property type="protein sequence ID" value="MFC3387831.1"/>
    <property type="molecule type" value="Genomic_DNA"/>
</dbReference>
<evidence type="ECO:0000256" key="2">
    <source>
        <dbReference type="SAM" id="Phobius"/>
    </source>
</evidence>
<feature type="transmembrane region" description="Helical" evidence="2">
    <location>
        <begin position="56"/>
        <end position="75"/>
    </location>
</feature>
<keyword evidence="2" id="KW-0812">Transmembrane</keyword>
<dbReference type="InterPro" id="IPR007211">
    <property type="entry name" value="DUF378"/>
</dbReference>
<organism evidence="3 4">
    <name type="scientific">Salinicoccus sesuvii</name>
    <dbReference type="NCBI Taxonomy" id="868281"/>
    <lineage>
        <taxon>Bacteria</taxon>
        <taxon>Bacillati</taxon>
        <taxon>Bacillota</taxon>
        <taxon>Bacilli</taxon>
        <taxon>Bacillales</taxon>
        <taxon>Staphylococcaceae</taxon>
        <taxon>Salinicoccus</taxon>
    </lineage>
</organism>
<keyword evidence="4" id="KW-1185">Reference proteome</keyword>
<dbReference type="Pfam" id="PF04070">
    <property type="entry name" value="DUF378"/>
    <property type="match status" value="1"/>
</dbReference>
<reference evidence="4" key="1">
    <citation type="journal article" date="2019" name="Int. J. Syst. Evol. Microbiol.">
        <title>The Global Catalogue of Microorganisms (GCM) 10K type strain sequencing project: providing services to taxonomists for standard genome sequencing and annotation.</title>
        <authorList>
            <consortium name="The Broad Institute Genomics Platform"/>
            <consortium name="The Broad Institute Genome Sequencing Center for Infectious Disease"/>
            <person name="Wu L."/>
            <person name="Ma J."/>
        </authorList>
    </citation>
    <scope>NUCLEOTIDE SEQUENCE [LARGE SCALE GENOMIC DNA]</scope>
    <source>
        <strain evidence="4">CCM 7756</strain>
    </source>
</reference>
<dbReference type="PANTHER" id="PTHR37304:SF1">
    <property type="entry name" value="MEMBRANE PROTEIN"/>
    <property type="match status" value="1"/>
</dbReference>
<name>A0ABV7N422_9STAP</name>
<evidence type="ECO:0000256" key="1">
    <source>
        <dbReference type="SAM" id="MobiDB-lite"/>
    </source>
</evidence>
<feature type="compositionally biased region" description="Basic and acidic residues" evidence="1">
    <location>
        <begin position="158"/>
        <end position="169"/>
    </location>
</feature>
<keyword evidence="2" id="KW-1133">Transmembrane helix</keyword>
<gene>
    <name evidence="3" type="ORF">ACFOEO_04360</name>
</gene>
<feature type="compositionally biased region" description="Low complexity" evidence="1">
    <location>
        <begin position="123"/>
        <end position="132"/>
    </location>
</feature>
<evidence type="ECO:0000313" key="3">
    <source>
        <dbReference type="EMBL" id="MFC3387831.1"/>
    </source>
</evidence>
<feature type="transmembrane region" description="Helical" evidence="2">
    <location>
        <begin position="14"/>
        <end position="36"/>
    </location>
</feature>